<dbReference type="Proteomes" id="UP000229570">
    <property type="component" value="Unassembled WGS sequence"/>
</dbReference>
<comment type="caution">
    <text evidence="1">The sequence shown here is derived from an EMBL/GenBank/DDBJ whole genome shotgun (WGS) entry which is preliminary data.</text>
</comment>
<dbReference type="AlphaFoldDB" id="A0A2H0KMY5"/>
<protein>
    <submittedName>
        <fullName evidence="1">Uncharacterized protein</fullName>
    </submittedName>
</protein>
<evidence type="ECO:0000313" key="2">
    <source>
        <dbReference type="Proteomes" id="UP000229570"/>
    </source>
</evidence>
<proteinExistence type="predicted"/>
<reference evidence="1 2" key="1">
    <citation type="submission" date="2017-09" db="EMBL/GenBank/DDBJ databases">
        <title>Depth-based differentiation of microbial function through sediment-hosted aquifers and enrichment of novel symbionts in the deep terrestrial subsurface.</title>
        <authorList>
            <person name="Probst A.J."/>
            <person name="Ladd B."/>
            <person name="Jarett J.K."/>
            <person name="Geller-Mcgrath D.E."/>
            <person name="Sieber C.M."/>
            <person name="Emerson J.B."/>
            <person name="Anantharaman K."/>
            <person name="Thomas B.C."/>
            <person name="Malmstrom R."/>
            <person name="Stieglmeier M."/>
            <person name="Klingl A."/>
            <person name="Woyke T."/>
            <person name="Ryan C.M."/>
            <person name="Banfield J.F."/>
        </authorList>
    </citation>
    <scope>NUCLEOTIDE SEQUENCE [LARGE SCALE GENOMIC DNA]</scope>
    <source>
        <strain evidence="1">CG11_big_fil_rev_8_21_14_0_20_35_14</strain>
    </source>
</reference>
<evidence type="ECO:0000313" key="1">
    <source>
        <dbReference type="EMBL" id="PIQ72596.1"/>
    </source>
</evidence>
<gene>
    <name evidence="1" type="ORF">COV86_01990</name>
</gene>
<name>A0A2H0KMY5_9BACT</name>
<sequence length="68" mass="7823">SGAFYFFSHSKTLPHNRPNICARPFLEMGFAHVLHKKIYLLHPIPEMGYTTEIIAMQPILLEGKLENL</sequence>
<feature type="non-terminal residue" evidence="1">
    <location>
        <position position="1"/>
    </location>
</feature>
<accession>A0A2H0KMY5</accession>
<dbReference type="EMBL" id="PCVL01000025">
    <property type="protein sequence ID" value="PIQ72596.1"/>
    <property type="molecule type" value="Genomic_DNA"/>
</dbReference>
<organism evidence="1 2">
    <name type="scientific">Candidatus Roizmanbacteria bacterium CG11_big_fil_rev_8_21_14_0_20_35_14</name>
    <dbReference type="NCBI Taxonomy" id="1974855"/>
    <lineage>
        <taxon>Bacteria</taxon>
        <taxon>Candidatus Roizmaniibacteriota</taxon>
    </lineage>
</organism>